<dbReference type="Proteomes" id="UP000293342">
    <property type="component" value="Unassembled WGS sequence"/>
</dbReference>
<organism evidence="2 3">
    <name type="scientific">Kribbella capetownensis</name>
    <dbReference type="NCBI Taxonomy" id="1572659"/>
    <lineage>
        <taxon>Bacteria</taxon>
        <taxon>Bacillati</taxon>
        <taxon>Actinomycetota</taxon>
        <taxon>Actinomycetes</taxon>
        <taxon>Propionibacteriales</taxon>
        <taxon>Kribbellaceae</taxon>
        <taxon>Kribbella</taxon>
    </lineage>
</organism>
<dbReference type="GO" id="GO:0003677">
    <property type="term" value="F:DNA binding"/>
    <property type="evidence" value="ECO:0007669"/>
    <property type="project" value="UniProtKB-KW"/>
</dbReference>
<dbReference type="RefSeq" id="WP_131517136.1">
    <property type="nucleotide sequence ID" value="NZ_SJKD01000007.1"/>
</dbReference>
<accession>A0A4R0JGP8</accession>
<reference evidence="2 3" key="1">
    <citation type="submission" date="2019-02" db="EMBL/GenBank/DDBJ databases">
        <title>Kribbella capetownensis sp. nov. and Kribbella speibonae sp. nov., isolated from soil.</title>
        <authorList>
            <person name="Curtis S.M."/>
            <person name="Norton I."/>
            <person name="Everest G.J."/>
            <person name="Meyers P.R."/>
        </authorList>
    </citation>
    <scope>NUCLEOTIDE SEQUENCE [LARGE SCALE GENOMIC DNA]</scope>
    <source>
        <strain evidence="2 3">YM53</strain>
    </source>
</reference>
<dbReference type="Pfam" id="PF12728">
    <property type="entry name" value="HTH_17"/>
    <property type="match status" value="1"/>
</dbReference>
<evidence type="ECO:0000313" key="2">
    <source>
        <dbReference type="EMBL" id="TCC46051.1"/>
    </source>
</evidence>
<name>A0A4R0JGP8_9ACTN</name>
<sequence>MMVASLERRWTVDDVSVYLGVPVKTLYKWRCQGYGPAAVRIGKHLRYDPDEVVAWFNAQKSAS</sequence>
<comment type="caution">
    <text evidence="2">The sequence shown here is derived from an EMBL/GenBank/DDBJ whole genome shotgun (WGS) entry which is preliminary data.</text>
</comment>
<keyword evidence="2" id="KW-0238">DNA-binding</keyword>
<dbReference type="InterPro" id="IPR036388">
    <property type="entry name" value="WH-like_DNA-bd_sf"/>
</dbReference>
<gene>
    <name evidence="2" type="ORF">E0H75_30610</name>
</gene>
<protein>
    <submittedName>
        <fullName evidence="2">DNA-binding protein</fullName>
    </submittedName>
</protein>
<dbReference type="SUPFAM" id="SSF46955">
    <property type="entry name" value="Putative DNA-binding domain"/>
    <property type="match status" value="1"/>
</dbReference>
<feature type="domain" description="Helix-turn-helix" evidence="1">
    <location>
        <begin position="11"/>
        <end position="59"/>
    </location>
</feature>
<evidence type="ECO:0000313" key="3">
    <source>
        <dbReference type="Proteomes" id="UP000293342"/>
    </source>
</evidence>
<dbReference type="OrthoDB" id="194758at2"/>
<evidence type="ECO:0000259" key="1">
    <source>
        <dbReference type="Pfam" id="PF12728"/>
    </source>
</evidence>
<proteinExistence type="predicted"/>
<dbReference type="InterPro" id="IPR009061">
    <property type="entry name" value="DNA-bd_dom_put_sf"/>
</dbReference>
<dbReference type="AlphaFoldDB" id="A0A4R0JGP8"/>
<dbReference type="EMBL" id="SJKD01000007">
    <property type="protein sequence ID" value="TCC46051.1"/>
    <property type="molecule type" value="Genomic_DNA"/>
</dbReference>
<keyword evidence="3" id="KW-1185">Reference proteome</keyword>
<dbReference type="InterPro" id="IPR041657">
    <property type="entry name" value="HTH_17"/>
</dbReference>
<dbReference type="Gene3D" id="1.10.10.10">
    <property type="entry name" value="Winged helix-like DNA-binding domain superfamily/Winged helix DNA-binding domain"/>
    <property type="match status" value="1"/>
</dbReference>